<sequence length="86" mass="9550">MQTSVLTGSKESPSGITPTFVLHLTQVLPATPSNPELPQMVRISNFKMAIFEEQRICIKFCFKLKKSATETYELIKEAFGDAALSL</sequence>
<feature type="domain" description="Mos1 transposase HTH" evidence="1">
    <location>
        <begin position="55"/>
        <end position="85"/>
    </location>
</feature>
<evidence type="ECO:0000313" key="3">
    <source>
        <dbReference type="Proteomes" id="UP001235939"/>
    </source>
</evidence>
<reference evidence="2 3" key="1">
    <citation type="submission" date="2022-03" db="EMBL/GenBank/DDBJ databases">
        <title>A chromosomal length assembly of Cordylochernes scorpioides.</title>
        <authorList>
            <person name="Zeh D."/>
            <person name="Zeh J."/>
        </authorList>
    </citation>
    <scope>NUCLEOTIDE SEQUENCE [LARGE SCALE GENOMIC DNA]</scope>
    <source>
        <strain evidence="2">IN4F17</strain>
        <tissue evidence="2">Whole Body</tissue>
    </source>
</reference>
<gene>
    <name evidence="2" type="ORF">LAZ67_22001779</name>
</gene>
<dbReference type="Proteomes" id="UP001235939">
    <property type="component" value="Chromosome 22"/>
</dbReference>
<dbReference type="Pfam" id="PF17906">
    <property type="entry name" value="HTH_48"/>
    <property type="match status" value="1"/>
</dbReference>
<dbReference type="Gene3D" id="1.10.10.1450">
    <property type="match status" value="1"/>
</dbReference>
<keyword evidence="3" id="KW-1185">Reference proteome</keyword>
<accession>A0ABY6LPI0</accession>
<dbReference type="EMBL" id="CP092884">
    <property type="protein sequence ID" value="UYV83016.1"/>
    <property type="molecule type" value="Genomic_DNA"/>
</dbReference>
<proteinExistence type="predicted"/>
<evidence type="ECO:0000313" key="2">
    <source>
        <dbReference type="EMBL" id="UYV83016.1"/>
    </source>
</evidence>
<protein>
    <submittedName>
        <fullName evidence="2">GVQW3</fullName>
    </submittedName>
</protein>
<name>A0ABY6LPI0_9ARAC</name>
<dbReference type="InterPro" id="IPR041426">
    <property type="entry name" value="Mos1_HTH"/>
</dbReference>
<evidence type="ECO:0000259" key="1">
    <source>
        <dbReference type="Pfam" id="PF17906"/>
    </source>
</evidence>
<organism evidence="2 3">
    <name type="scientific">Cordylochernes scorpioides</name>
    <dbReference type="NCBI Taxonomy" id="51811"/>
    <lineage>
        <taxon>Eukaryota</taxon>
        <taxon>Metazoa</taxon>
        <taxon>Ecdysozoa</taxon>
        <taxon>Arthropoda</taxon>
        <taxon>Chelicerata</taxon>
        <taxon>Arachnida</taxon>
        <taxon>Pseudoscorpiones</taxon>
        <taxon>Cheliferoidea</taxon>
        <taxon>Chernetidae</taxon>
        <taxon>Cordylochernes</taxon>
    </lineage>
</organism>